<name>A0AAE1AH51_9GAST</name>
<protein>
    <submittedName>
        <fullName evidence="2">Uncharacterized protein</fullName>
    </submittedName>
</protein>
<sequence length="84" mass="9927">MEYEELQDFKFEDITRKLDLFMESVMASTNRLVWTDANSVRGKLSWSERDHFLDHDRHAAHKHELHISHPPTSRQIQGQACAHI</sequence>
<comment type="caution">
    <text evidence="2">The sequence shown here is derived from an EMBL/GenBank/DDBJ whole genome shotgun (WGS) entry which is preliminary data.</text>
</comment>
<keyword evidence="3" id="KW-1185">Reference proteome</keyword>
<reference evidence="2" key="1">
    <citation type="journal article" date="2023" name="G3 (Bethesda)">
        <title>A reference genome for the long-term kleptoplast-retaining sea slug Elysia crispata morphotype clarki.</title>
        <authorList>
            <person name="Eastman K.E."/>
            <person name="Pendleton A.L."/>
            <person name="Shaikh M.A."/>
            <person name="Suttiyut T."/>
            <person name="Ogas R."/>
            <person name="Tomko P."/>
            <person name="Gavelis G."/>
            <person name="Widhalm J.R."/>
            <person name="Wisecaver J.H."/>
        </authorList>
    </citation>
    <scope>NUCLEOTIDE SEQUENCE</scope>
    <source>
        <strain evidence="2">ECLA1</strain>
    </source>
</reference>
<accession>A0AAE1AH51</accession>
<dbReference type="Proteomes" id="UP001283361">
    <property type="component" value="Unassembled WGS sequence"/>
</dbReference>
<proteinExistence type="predicted"/>
<organism evidence="2 3">
    <name type="scientific">Elysia crispata</name>
    <name type="common">lettuce slug</name>
    <dbReference type="NCBI Taxonomy" id="231223"/>
    <lineage>
        <taxon>Eukaryota</taxon>
        <taxon>Metazoa</taxon>
        <taxon>Spiralia</taxon>
        <taxon>Lophotrochozoa</taxon>
        <taxon>Mollusca</taxon>
        <taxon>Gastropoda</taxon>
        <taxon>Heterobranchia</taxon>
        <taxon>Euthyneura</taxon>
        <taxon>Panpulmonata</taxon>
        <taxon>Sacoglossa</taxon>
        <taxon>Placobranchoidea</taxon>
        <taxon>Plakobranchidae</taxon>
        <taxon>Elysia</taxon>
    </lineage>
</organism>
<evidence type="ECO:0000256" key="1">
    <source>
        <dbReference type="SAM" id="MobiDB-lite"/>
    </source>
</evidence>
<gene>
    <name evidence="2" type="ORF">RRG08_013222</name>
</gene>
<evidence type="ECO:0000313" key="2">
    <source>
        <dbReference type="EMBL" id="KAK3787734.1"/>
    </source>
</evidence>
<dbReference type="EMBL" id="JAWDGP010001842">
    <property type="protein sequence ID" value="KAK3787734.1"/>
    <property type="molecule type" value="Genomic_DNA"/>
</dbReference>
<feature type="region of interest" description="Disordered" evidence="1">
    <location>
        <begin position="65"/>
        <end position="84"/>
    </location>
</feature>
<dbReference type="AlphaFoldDB" id="A0AAE1AH51"/>
<evidence type="ECO:0000313" key="3">
    <source>
        <dbReference type="Proteomes" id="UP001283361"/>
    </source>
</evidence>